<dbReference type="PANTHER" id="PTHR31088:SF6">
    <property type="entry name" value="PHAGE SHOCK PROTEIN A"/>
    <property type="match status" value="1"/>
</dbReference>
<comment type="similarity">
    <text evidence="1">Belongs to the PspA/Vipp/IM30 family.</text>
</comment>
<dbReference type="EMBL" id="OZ020099">
    <property type="protein sequence ID" value="CAK9272355.1"/>
    <property type="molecule type" value="Genomic_DNA"/>
</dbReference>
<keyword evidence="5" id="KW-1185">Reference proteome</keyword>
<evidence type="ECO:0000256" key="3">
    <source>
        <dbReference type="SAM" id="MobiDB-lite"/>
    </source>
</evidence>
<protein>
    <submittedName>
        <fullName evidence="4">Uncharacterized protein</fullName>
    </submittedName>
</protein>
<proteinExistence type="inferred from homology"/>
<dbReference type="Pfam" id="PF04012">
    <property type="entry name" value="PspA_IM30"/>
    <property type="match status" value="1"/>
</dbReference>
<evidence type="ECO:0000256" key="1">
    <source>
        <dbReference type="ARBA" id="ARBA00043985"/>
    </source>
</evidence>
<feature type="coiled-coil region" evidence="2">
    <location>
        <begin position="242"/>
        <end position="315"/>
    </location>
</feature>
<accession>A0ABP0X270</accession>
<dbReference type="Proteomes" id="UP001497444">
    <property type="component" value="Chromosome 4"/>
</dbReference>
<dbReference type="InterPro" id="IPR007157">
    <property type="entry name" value="PspA_VIPP1"/>
</dbReference>
<sequence length="387" mass="41450">MMAGGTVCWAAQVASAARSPCHVGASLIAPPTPGFTCLPPSSVCVKANCGGQRRQSAAAAGRDGQGNLVLASSLVCRSLESRFFHGGLGGYVALAMAVSGSGVEEEEDRGDKRRGASGGGGGALGTQMNIFERVGRIVRSYANAVLSAAEDPEKLLDQTVLEMNDDLIKMRQASAQVLASQKQLENKARAAEQTSEDWYKRAKLALEKGDETLAREALKRRKDYGESGKALRAQLDQQKSVVEKLISNTRLLESKIQEARSKKDTLKARAQSAKTSQKVNEMLGNLNTSSALAAFEKMEQKVTALEAESEALNELSTDDLAGKFALLESSSVDDDLADLKRDMLGTSKRTGELPAGRSSVSSSNAAYPFRDSEIERELNELRRKTSD</sequence>
<feature type="region of interest" description="Disordered" evidence="3">
    <location>
        <begin position="103"/>
        <end position="122"/>
    </location>
</feature>
<reference evidence="4" key="1">
    <citation type="submission" date="2024-02" db="EMBL/GenBank/DDBJ databases">
        <authorList>
            <consortium name="ELIXIR-Norway"/>
            <consortium name="Elixir Norway"/>
        </authorList>
    </citation>
    <scope>NUCLEOTIDE SEQUENCE</scope>
</reference>
<feature type="region of interest" description="Disordered" evidence="3">
    <location>
        <begin position="345"/>
        <end position="372"/>
    </location>
</feature>
<keyword evidence="2" id="KW-0175">Coiled coil</keyword>
<evidence type="ECO:0000256" key="2">
    <source>
        <dbReference type="SAM" id="Coils"/>
    </source>
</evidence>
<name>A0ABP0X270_9BRYO</name>
<evidence type="ECO:0000313" key="5">
    <source>
        <dbReference type="Proteomes" id="UP001497444"/>
    </source>
</evidence>
<dbReference type="PANTHER" id="PTHR31088">
    <property type="entry name" value="MEMBRANE-ASSOCIATED PROTEIN VIPP1, CHLOROPLASTIC"/>
    <property type="match status" value="1"/>
</dbReference>
<organism evidence="4 5">
    <name type="scientific">Sphagnum jensenii</name>
    <dbReference type="NCBI Taxonomy" id="128206"/>
    <lineage>
        <taxon>Eukaryota</taxon>
        <taxon>Viridiplantae</taxon>
        <taxon>Streptophyta</taxon>
        <taxon>Embryophyta</taxon>
        <taxon>Bryophyta</taxon>
        <taxon>Sphagnophytina</taxon>
        <taxon>Sphagnopsida</taxon>
        <taxon>Sphagnales</taxon>
        <taxon>Sphagnaceae</taxon>
        <taxon>Sphagnum</taxon>
    </lineage>
</organism>
<gene>
    <name evidence="4" type="ORF">CSSPJE1EN1_LOCUS17833</name>
</gene>
<evidence type="ECO:0000313" key="4">
    <source>
        <dbReference type="EMBL" id="CAK9272355.1"/>
    </source>
</evidence>